<protein>
    <submittedName>
        <fullName evidence="1">Uncharacterized protein</fullName>
    </submittedName>
</protein>
<organism evidence="1">
    <name type="scientific">Anguilla anguilla</name>
    <name type="common">European freshwater eel</name>
    <name type="synonym">Muraena anguilla</name>
    <dbReference type="NCBI Taxonomy" id="7936"/>
    <lineage>
        <taxon>Eukaryota</taxon>
        <taxon>Metazoa</taxon>
        <taxon>Chordata</taxon>
        <taxon>Craniata</taxon>
        <taxon>Vertebrata</taxon>
        <taxon>Euteleostomi</taxon>
        <taxon>Actinopterygii</taxon>
        <taxon>Neopterygii</taxon>
        <taxon>Teleostei</taxon>
        <taxon>Anguilliformes</taxon>
        <taxon>Anguillidae</taxon>
        <taxon>Anguilla</taxon>
    </lineage>
</organism>
<reference evidence="1" key="2">
    <citation type="journal article" date="2015" name="Fish Shellfish Immunol.">
        <title>Early steps in the European eel (Anguilla anguilla)-Vibrio vulnificus interaction in the gills: Role of the RtxA13 toxin.</title>
        <authorList>
            <person name="Callol A."/>
            <person name="Pajuelo D."/>
            <person name="Ebbesson L."/>
            <person name="Teles M."/>
            <person name="MacKenzie S."/>
            <person name="Amaro C."/>
        </authorList>
    </citation>
    <scope>NUCLEOTIDE SEQUENCE</scope>
</reference>
<proteinExistence type="predicted"/>
<name>A0A0E9R992_ANGAN</name>
<reference evidence="1" key="1">
    <citation type="submission" date="2014-11" db="EMBL/GenBank/DDBJ databases">
        <authorList>
            <person name="Amaro Gonzalez C."/>
        </authorList>
    </citation>
    <scope>NUCLEOTIDE SEQUENCE</scope>
</reference>
<evidence type="ECO:0000313" key="1">
    <source>
        <dbReference type="EMBL" id="JAH25050.1"/>
    </source>
</evidence>
<accession>A0A0E9R992</accession>
<dbReference type="EMBL" id="GBXM01083527">
    <property type="protein sequence ID" value="JAH25050.1"/>
    <property type="molecule type" value="Transcribed_RNA"/>
</dbReference>
<sequence>MYSGCVFANHYPLTE</sequence>